<proteinExistence type="predicted"/>
<organism evidence="3 4">
    <name type="scientific">Microbulbifer echini</name>
    <dbReference type="NCBI Taxonomy" id="1529067"/>
    <lineage>
        <taxon>Bacteria</taxon>
        <taxon>Pseudomonadati</taxon>
        <taxon>Pseudomonadota</taxon>
        <taxon>Gammaproteobacteria</taxon>
        <taxon>Cellvibrionales</taxon>
        <taxon>Microbulbiferaceae</taxon>
        <taxon>Microbulbifer</taxon>
    </lineage>
</organism>
<name>A0ABV4NIN6_9GAMM</name>
<protein>
    <recommendedName>
        <fullName evidence="5">Lipoprotein</fullName>
    </recommendedName>
</protein>
<reference evidence="3 4" key="1">
    <citation type="submission" date="2024-08" db="EMBL/GenBank/DDBJ databases">
        <authorList>
            <person name="Ishaq N."/>
        </authorList>
    </citation>
    <scope>NUCLEOTIDE SEQUENCE [LARGE SCALE GENOMIC DNA]</scope>
    <source>
        <strain evidence="3 4">JCM 30400</strain>
    </source>
</reference>
<keyword evidence="2" id="KW-0732">Signal</keyword>
<dbReference type="RefSeq" id="WP_371842150.1">
    <property type="nucleotide sequence ID" value="NZ_JBGMEL010000001.1"/>
</dbReference>
<feature type="signal peptide" evidence="2">
    <location>
        <begin position="1"/>
        <end position="30"/>
    </location>
</feature>
<evidence type="ECO:0000256" key="1">
    <source>
        <dbReference type="SAM" id="MobiDB-lite"/>
    </source>
</evidence>
<feature type="chain" id="PRO_5045415291" description="Lipoprotein" evidence="2">
    <location>
        <begin position="31"/>
        <end position="140"/>
    </location>
</feature>
<dbReference type="EMBL" id="JBGMEL010000001">
    <property type="protein sequence ID" value="MFA0788913.1"/>
    <property type="molecule type" value="Genomic_DNA"/>
</dbReference>
<evidence type="ECO:0000256" key="2">
    <source>
        <dbReference type="SAM" id="SignalP"/>
    </source>
</evidence>
<comment type="caution">
    <text evidence="3">The sequence shown here is derived from an EMBL/GenBank/DDBJ whole genome shotgun (WGS) entry which is preliminary data.</text>
</comment>
<keyword evidence="4" id="KW-1185">Reference proteome</keyword>
<evidence type="ECO:0000313" key="3">
    <source>
        <dbReference type="EMBL" id="MFA0788913.1"/>
    </source>
</evidence>
<dbReference type="PROSITE" id="PS51257">
    <property type="entry name" value="PROKAR_LIPOPROTEIN"/>
    <property type="match status" value="1"/>
</dbReference>
<evidence type="ECO:0000313" key="4">
    <source>
        <dbReference type="Proteomes" id="UP001569414"/>
    </source>
</evidence>
<sequence length="140" mass="15512">MLNANKLNDRFPPLQLVACLAVALVFSGCASNSPIPGMQESFETEIAPNGAKRFTFTLKRERRDIPTPIVASSSSQSQMQRRGPMGSGGPSSRRVEAYFDWALEQKLIKTGFCERGYFEIERIISPYGGEVRGECREGAF</sequence>
<evidence type="ECO:0008006" key="5">
    <source>
        <dbReference type="Google" id="ProtNLM"/>
    </source>
</evidence>
<feature type="region of interest" description="Disordered" evidence="1">
    <location>
        <begin position="67"/>
        <end position="92"/>
    </location>
</feature>
<gene>
    <name evidence="3" type="ORF">ACCI51_00030</name>
</gene>
<accession>A0ABV4NIN6</accession>
<feature type="compositionally biased region" description="Low complexity" evidence="1">
    <location>
        <begin position="72"/>
        <end position="84"/>
    </location>
</feature>
<dbReference type="Proteomes" id="UP001569414">
    <property type="component" value="Unassembled WGS sequence"/>
</dbReference>